<organism evidence="2 3">
    <name type="scientific">Methylomonas methanica (strain DSM 25384 / MC09)</name>
    <dbReference type="NCBI Taxonomy" id="857087"/>
    <lineage>
        <taxon>Bacteria</taxon>
        <taxon>Pseudomonadati</taxon>
        <taxon>Pseudomonadota</taxon>
        <taxon>Gammaproteobacteria</taxon>
        <taxon>Methylococcales</taxon>
        <taxon>Methylococcaceae</taxon>
        <taxon>Methylomonas</taxon>
    </lineage>
</organism>
<evidence type="ECO:0008006" key="4">
    <source>
        <dbReference type="Google" id="ProtNLM"/>
    </source>
</evidence>
<dbReference type="Proteomes" id="UP000008888">
    <property type="component" value="Chromosome"/>
</dbReference>
<proteinExistence type="predicted"/>
<evidence type="ECO:0000256" key="1">
    <source>
        <dbReference type="SAM" id="SignalP"/>
    </source>
</evidence>
<dbReference type="KEGG" id="mmt:Metme_3232"/>
<keyword evidence="1" id="KW-0732">Signal</keyword>
<reference evidence="2 3" key="1">
    <citation type="journal article" date="2011" name="J. Bacteriol.">
        <title>Complete Genome Sequence of the Aerobic Marine Methanotroph Methylomonas methanica MC09.</title>
        <authorList>
            <person name="Boden R."/>
            <person name="Cunliffe M."/>
            <person name="Scanlan J."/>
            <person name="Moussard H."/>
            <person name="Kits K.D."/>
            <person name="Klotz M.G."/>
            <person name="Jetten M.S."/>
            <person name="Vuilleumier S."/>
            <person name="Han J."/>
            <person name="Peters L."/>
            <person name="Mikhailova N."/>
            <person name="Teshima H."/>
            <person name="Tapia R."/>
            <person name="Kyrpides N."/>
            <person name="Ivanova N."/>
            <person name="Pagani I."/>
            <person name="Cheng J.F."/>
            <person name="Goodwin L."/>
            <person name="Han C."/>
            <person name="Hauser L."/>
            <person name="Land M.L."/>
            <person name="Lapidus A."/>
            <person name="Lucas S."/>
            <person name="Pitluck S."/>
            <person name="Woyke T."/>
            <person name="Stein L."/>
            <person name="Murrell J.C."/>
        </authorList>
    </citation>
    <scope>NUCLEOTIDE SEQUENCE [LARGE SCALE GENOMIC DNA]</scope>
    <source>
        <strain evidence="2 3">MC09</strain>
    </source>
</reference>
<accession>G0A4L4</accession>
<dbReference type="STRING" id="857087.Metme_3232"/>
<dbReference type="AlphaFoldDB" id="G0A4L4"/>
<reference evidence="3" key="3">
    <citation type="submission" date="2011-05" db="EMBL/GenBank/DDBJ databases">
        <title>Complete sequence of Methylomonas methanica MC09.</title>
        <authorList>
            <consortium name="US DOE Joint Genome Institute"/>
            <person name="Lucas S."/>
            <person name="Han J."/>
            <person name="Lapidus A."/>
            <person name="Cheng J.-F."/>
            <person name="Goodwin L."/>
            <person name="Pitluck S."/>
            <person name="Peters L."/>
            <person name="Mikhailova N."/>
            <person name="Teshima H."/>
            <person name="Han C."/>
            <person name="Tapia R."/>
            <person name="Land M."/>
            <person name="Hauser L."/>
            <person name="Kyrpides N."/>
            <person name="Ivanova N."/>
            <person name="Pagani I."/>
            <person name="Stein L."/>
            <person name="Woyke T."/>
        </authorList>
    </citation>
    <scope>NUCLEOTIDE SEQUENCE [LARGE SCALE GENOMIC DNA]</scope>
    <source>
        <strain evidence="3">MC09</strain>
    </source>
</reference>
<name>G0A4L4_METMM</name>
<keyword evidence="3" id="KW-1185">Reference proteome</keyword>
<dbReference type="RefSeq" id="WP_013819832.1">
    <property type="nucleotide sequence ID" value="NC_015572.1"/>
</dbReference>
<sequence>MRIQTLPVLALLVLSFAATAEVPLTQADLLGTWQIDKESANSDGSNARTSNTTWTLKADGTLEGVTKDSDAHARIDSLKAVLNYSVQDGKLVKQAAPGRTKMETCEAIEKNGNQMVLKCPTVYYFMTKK</sequence>
<gene>
    <name evidence="2" type="ordered locus">Metme_3232</name>
</gene>
<feature type="chain" id="PRO_5003396375" description="Lipocalin-like domain-containing protein" evidence="1">
    <location>
        <begin position="21"/>
        <end position="129"/>
    </location>
</feature>
<dbReference type="EMBL" id="CP002738">
    <property type="protein sequence ID" value="AEG01605.1"/>
    <property type="molecule type" value="Genomic_DNA"/>
</dbReference>
<evidence type="ECO:0000313" key="2">
    <source>
        <dbReference type="EMBL" id="AEG01605.1"/>
    </source>
</evidence>
<dbReference type="HOGENOM" id="CLU_1967991_0_0_6"/>
<reference key="2">
    <citation type="submission" date="2011-05" db="EMBL/GenBank/DDBJ databases">
        <title>Complete genome sequence of the aerobic marine methanotroph Methylomonas methanica MC09.</title>
        <authorList>
            <person name="Boden R."/>
            <person name="Cunliffe M."/>
            <person name="Scanlan J."/>
            <person name="Moussard H."/>
            <person name="Kits K.D."/>
            <person name="Klotz M."/>
            <person name="Jetten M."/>
            <person name="Vuilleumier S."/>
            <person name="Han J."/>
            <person name="Peters L."/>
            <person name="Mikhailova N."/>
            <person name="Teshima H."/>
            <person name="Tapia R."/>
            <person name="Kyrpides N."/>
            <person name="Ivanova N."/>
            <person name="Pagani I."/>
            <person name="Cheng J.-F."/>
            <person name="Goodwin L."/>
            <person name="Han C."/>
            <person name="Hauser L."/>
            <person name="Land M."/>
            <person name="Lapidus A."/>
            <person name="Lucas S."/>
            <person name="Pitluck S."/>
            <person name="Woyke T."/>
            <person name="Stein L.Y."/>
            <person name="Murrell C."/>
        </authorList>
    </citation>
    <scope>NUCLEOTIDE SEQUENCE</scope>
    <source>
        <strain>MC09</strain>
    </source>
</reference>
<protein>
    <recommendedName>
        <fullName evidence="4">Lipocalin-like domain-containing protein</fullName>
    </recommendedName>
</protein>
<dbReference type="OrthoDB" id="5573159at2"/>
<evidence type="ECO:0000313" key="3">
    <source>
        <dbReference type="Proteomes" id="UP000008888"/>
    </source>
</evidence>
<feature type="signal peptide" evidence="1">
    <location>
        <begin position="1"/>
        <end position="20"/>
    </location>
</feature>